<evidence type="ECO:0000256" key="4">
    <source>
        <dbReference type="ARBA" id="ARBA00034320"/>
    </source>
</evidence>
<dbReference type="Proteomes" id="UP001314263">
    <property type="component" value="Unassembled WGS sequence"/>
</dbReference>
<evidence type="ECO:0000256" key="6">
    <source>
        <dbReference type="SAM" id="MobiDB-lite"/>
    </source>
</evidence>
<evidence type="ECO:0000259" key="7">
    <source>
        <dbReference type="SMART" id="SM00833"/>
    </source>
</evidence>
<proteinExistence type="inferred from homology"/>
<organism evidence="8 9">
    <name type="scientific">Coccomyxa viridis</name>
    <dbReference type="NCBI Taxonomy" id="1274662"/>
    <lineage>
        <taxon>Eukaryota</taxon>
        <taxon>Viridiplantae</taxon>
        <taxon>Chlorophyta</taxon>
        <taxon>core chlorophytes</taxon>
        <taxon>Trebouxiophyceae</taxon>
        <taxon>Trebouxiophyceae incertae sedis</taxon>
        <taxon>Coccomyxaceae</taxon>
        <taxon>Coccomyxa</taxon>
    </lineage>
</organism>
<dbReference type="InterPro" id="IPR011629">
    <property type="entry name" value="CobW-like_C"/>
</dbReference>
<comment type="caution">
    <text evidence="8">The sequence shown here is derived from an EMBL/GenBank/DDBJ whole genome shotgun (WGS) entry which is preliminary data.</text>
</comment>
<dbReference type="EMBL" id="CAUYUE010000008">
    <property type="protein sequence ID" value="CAK0783109.1"/>
    <property type="molecule type" value="Genomic_DNA"/>
</dbReference>
<evidence type="ECO:0000313" key="9">
    <source>
        <dbReference type="Proteomes" id="UP001314263"/>
    </source>
</evidence>
<keyword evidence="2" id="KW-0378">Hydrolase</keyword>
<feature type="domain" description="CobW C-terminal" evidence="7">
    <location>
        <begin position="341"/>
        <end position="477"/>
    </location>
</feature>
<dbReference type="PANTHER" id="PTHR43603:SF1">
    <property type="entry name" value="ZINC-REGULATED GTPASE METALLOPROTEIN ACTIVATOR 1"/>
    <property type="match status" value="1"/>
</dbReference>
<dbReference type="SUPFAM" id="SSF90002">
    <property type="entry name" value="Hypothetical protein YjiA, C-terminal domain"/>
    <property type="match status" value="1"/>
</dbReference>
<gene>
    <name evidence="8" type="ORF">CVIRNUC_006304</name>
</gene>
<protein>
    <recommendedName>
        <fullName evidence="7">CobW C-terminal domain-containing protein</fullName>
    </recommendedName>
</protein>
<sequence length="494" mass="54940">MAQLKQIPVSMLSGFLGSGKTTLLRYLLENSKLKIGCIVNDVASVNIDAKLIRNDRSREKNKGINTTSDLADTIELANGCACCSIQDELFGSFQQLLALADEKGATYDRFVLENSGVAEPQNIRDQFNDGIAAGNPLMQRIKLDTLVTIVDSGTFIQDYASRVPLAARPDLGEGGNLRPVVDLLVEQIECADFVLLNKVDMLQEGQLEGLTQIAASLNPLAKVLACERGRIGLDEVFGPEAKGFIASLNTEGHHRGAVAAVKSQQLKESAKHEHKDHSVGHDHSHEGSHSHAEHAECEQDHVHTADCKHEHHDDKHDGHAHHDHSSHKERQETTAAARFGIRSFVYARRRPFHPQRLREMVLRWMPVSQNAETGAAPAVGESPIKAVLRSKGFMWMSHNHPTAYYWSHAGQHFEIRDEGDWWAAVPQDEWPTLEAQRAIIESDFDSSGPYGDRRQEIVFIGAGMDEEAIGKQLDGALLTDEELERYNQKWKVQM</sequence>
<dbReference type="SUPFAM" id="SSF52540">
    <property type="entry name" value="P-loop containing nucleoside triphosphate hydrolases"/>
    <property type="match status" value="1"/>
</dbReference>
<evidence type="ECO:0000256" key="1">
    <source>
        <dbReference type="ARBA" id="ARBA00022741"/>
    </source>
</evidence>
<dbReference type="InterPro" id="IPR027417">
    <property type="entry name" value="P-loop_NTPase"/>
</dbReference>
<feature type="compositionally biased region" description="Basic and acidic residues" evidence="6">
    <location>
        <begin position="268"/>
        <end position="317"/>
    </location>
</feature>
<keyword evidence="9" id="KW-1185">Reference proteome</keyword>
<reference evidence="8 9" key="1">
    <citation type="submission" date="2023-10" db="EMBL/GenBank/DDBJ databases">
        <authorList>
            <person name="Maclean D."/>
            <person name="Macfadyen A."/>
        </authorList>
    </citation>
    <scope>NUCLEOTIDE SEQUENCE [LARGE SCALE GENOMIC DNA]</scope>
</reference>
<dbReference type="PANTHER" id="PTHR43603">
    <property type="entry name" value="COBW DOMAIN-CONTAINING PROTEIN DDB_G0274527"/>
    <property type="match status" value="1"/>
</dbReference>
<comment type="similarity">
    <text evidence="4">Belongs to the SIMIBI class G3E GTPase family. ZNG1 subfamily.</text>
</comment>
<dbReference type="Pfam" id="PF07683">
    <property type="entry name" value="CobW_C"/>
    <property type="match status" value="1"/>
</dbReference>
<dbReference type="SMART" id="SM00833">
    <property type="entry name" value="CobW_C"/>
    <property type="match status" value="1"/>
</dbReference>
<dbReference type="Pfam" id="PF02492">
    <property type="entry name" value="cobW"/>
    <property type="match status" value="1"/>
</dbReference>
<dbReference type="Gene3D" id="3.40.50.300">
    <property type="entry name" value="P-loop containing nucleotide triphosphate hydrolases"/>
    <property type="match status" value="1"/>
</dbReference>
<dbReference type="GO" id="GO:0016787">
    <property type="term" value="F:hydrolase activity"/>
    <property type="evidence" value="ECO:0007669"/>
    <property type="project" value="UniProtKB-KW"/>
</dbReference>
<dbReference type="InterPro" id="IPR036627">
    <property type="entry name" value="CobW-likC_sf"/>
</dbReference>
<accession>A0AAV1IAZ5</accession>
<comment type="catalytic activity">
    <reaction evidence="5">
        <text>GTP + H2O = GDP + phosphate + H(+)</text>
        <dbReference type="Rhea" id="RHEA:19669"/>
        <dbReference type="ChEBI" id="CHEBI:15377"/>
        <dbReference type="ChEBI" id="CHEBI:15378"/>
        <dbReference type="ChEBI" id="CHEBI:37565"/>
        <dbReference type="ChEBI" id="CHEBI:43474"/>
        <dbReference type="ChEBI" id="CHEBI:58189"/>
    </reaction>
    <physiologicalReaction direction="left-to-right" evidence="5">
        <dbReference type="Rhea" id="RHEA:19670"/>
    </physiologicalReaction>
</comment>
<dbReference type="GO" id="GO:0000166">
    <property type="term" value="F:nucleotide binding"/>
    <property type="evidence" value="ECO:0007669"/>
    <property type="project" value="UniProtKB-KW"/>
</dbReference>
<dbReference type="InterPro" id="IPR003495">
    <property type="entry name" value="CobW/HypB/UreG_nucleotide-bd"/>
</dbReference>
<feature type="region of interest" description="Disordered" evidence="6">
    <location>
        <begin position="263"/>
        <end position="333"/>
    </location>
</feature>
<name>A0AAV1IAZ5_9CHLO</name>
<evidence type="ECO:0000256" key="5">
    <source>
        <dbReference type="ARBA" id="ARBA00049117"/>
    </source>
</evidence>
<dbReference type="InterPro" id="IPR051927">
    <property type="entry name" value="Zn_Chap_cDPG_Synth"/>
</dbReference>
<keyword evidence="3" id="KW-0143">Chaperone</keyword>
<evidence type="ECO:0000256" key="2">
    <source>
        <dbReference type="ARBA" id="ARBA00022801"/>
    </source>
</evidence>
<evidence type="ECO:0000256" key="3">
    <source>
        <dbReference type="ARBA" id="ARBA00023186"/>
    </source>
</evidence>
<dbReference type="CDD" id="cd03112">
    <property type="entry name" value="CobW-like"/>
    <property type="match status" value="1"/>
</dbReference>
<keyword evidence="1" id="KW-0547">Nucleotide-binding</keyword>
<dbReference type="Gene3D" id="3.30.1220.10">
    <property type="entry name" value="CobW-like, C-terminal domain"/>
    <property type="match status" value="1"/>
</dbReference>
<evidence type="ECO:0000313" key="8">
    <source>
        <dbReference type="EMBL" id="CAK0783109.1"/>
    </source>
</evidence>
<dbReference type="AlphaFoldDB" id="A0AAV1IAZ5"/>